<dbReference type="STRING" id="1122149.FD44_GL001915"/>
<evidence type="ECO:0000313" key="3">
    <source>
        <dbReference type="Proteomes" id="UP000294854"/>
    </source>
</evidence>
<evidence type="ECO:0000313" key="2">
    <source>
        <dbReference type="EMBL" id="TDG76219.1"/>
    </source>
</evidence>
<dbReference type="GO" id="GO:0004523">
    <property type="term" value="F:RNA-DNA hybrid ribonuclease activity"/>
    <property type="evidence" value="ECO:0007669"/>
    <property type="project" value="InterPro"/>
</dbReference>
<protein>
    <recommendedName>
        <fullName evidence="1">RNase H type-1 domain-containing protein</fullName>
    </recommendedName>
</protein>
<name>A0A4R5NMU9_9LACO</name>
<dbReference type="CDD" id="cd09279">
    <property type="entry name" value="RNase_HI_like"/>
    <property type="match status" value="1"/>
</dbReference>
<feature type="domain" description="RNase H type-1" evidence="1">
    <location>
        <begin position="1"/>
        <end position="135"/>
    </location>
</feature>
<dbReference type="OrthoDB" id="7845843at2"/>
<dbReference type="InterPro" id="IPR002156">
    <property type="entry name" value="RNaseH_domain"/>
</dbReference>
<organism evidence="2 3">
    <name type="scientific">Secundilactobacillus malefermentans</name>
    <dbReference type="NCBI Taxonomy" id="176292"/>
    <lineage>
        <taxon>Bacteria</taxon>
        <taxon>Bacillati</taxon>
        <taxon>Bacillota</taxon>
        <taxon>Bacilli</taxon>
        <taxon>Lactobacillales</taxon>
        <taxon>Lactobacillaceae</taxon>
        <taxon>Secundilactobacillus</taxon>
    </lineage>
</organism>
<dbReference type="RefSeq" id="WP_010619831.1">
    <property type="nucleotide sequence ID" value="NZ_CP042371.1"/>
</dbReference>
<comment type="caution">
    <text evidence="2">The sequence shown here is derived from an EMBL/GenBank/DDBJ whole genome shotgun (WGS) entry which is preliminary data.</text>
</comment>
<evidence type="ECO:0000259" key="1">
    <source>
        <dbReference type="PROSITE" id="PS50879"/>
    </source>
</evidence>
<dbReference type="Proteomes" id="UP000294854">
    <property type="component" value="Unassembled WGS sequence"/>
</dbReference>
<dbReference type="Pfam" id="PF13456">
    <property type="entry name" value="RVT_3"/>
    <property type="match status" value="1"/>
</dbReference>
<dbReference type="InterPro" id="IPR012337">
    <property type="entry name" value="RNaseH-like_sf"/>
</dbReference>
<dbReference type="SUPFAM" id="SSF53098">
    <property type="entry name" value="Ribonuclease H-like"/>
    <property type="match status" value="1"/>
</dbReference>
<accession>A0A4R5NMU9</accession>
<dbReference type="EMBL" id="PUFO01000061">
    <property type="protein sequence ID" value="TDG76219.1"/>
    <property type="molecule type" value="Genomic_DNA"/>
</dbReference>
<dbReference type="InterPro" id="IPR036397">
    <property type="entry name" value="RNaseH_sf"/>
</dbReference>
<keyword evidence="3" id="KW-1185">Reference proteome</keyword>
<reference evidence="2 3" key="1">
    <citation type="journal article" date="2019" name="Appl. Microbiol. Biotechnol.">
        <title>Uncovering carbohydrate metabolism through a genotype-phenotype association study of 56 lactic acid bacteria genomes.</title>
        <authorList>
            <person name="Buron-Moles G."/>
            <person name="Chailyan A."/>
            <person name="Dolejs I."/>
            <person name="Forster J."/>
            <person name="Miks M.H."/>
        </authorList>
    </citation>
    <scope>NUCLEOTIDE SEQUENCE [LARGE SCALE GENOMIC DNA]</scope>
    <source>
        <strain evidence="2 3">ATCC 49373</strain>
    </source>
</reference>
<dbReference type="AlphaFoldDB" id="A0A4R5NMU9"/>
<sequence length="137" mass="15582">MITLYTDAATNPKTNVSACGILIIQNGKQIQLKFDLPNSDNHKAEFHAAILAFQLLLRDYVTAEAAKKMTVRFFTDSQILADSIQKKYAKHYQNLVDQLLELQDQFQLVLSMWVPEKQNRGAHQLAMQGLHHAESKN</sequence>
<dbReference type="Gene3D" id="3.30.420.10">
    <property type="entry name" value="Ribonuclease H-like superfamily/Ribonuclease H"/>
    <property type="match status" value="1"/>
</dbReference>
<dbReference type="GO" id="GO:0003676">
    <property type="term" value="F:nucleic acid binding"/>
    <property type="evidence" value="ECO:0007669"/>
    <property type="project" value="InterPro"/>
</dbReference>
<proteinExistence type="predicted"/>
<gene>
    <name evidence="2" type="ORF">C5L31_000832</name>
</gene>
<dbReference type="PROSITE" id="PS50879">
    <property type="entry name" value="RNASE_H_1"/>
    <property type="match status" value="1"/>
</dbReference>